<name>A0A1J7JD96_9PEZI</name>
<dbReference type="InterPro" id="IPR019095">
    <property type="entry name" value="Mediator_Med18"/>
</dbReference>
<comment type="subcellular location">
    <subcellularLocation>
        <location evidence="1">Nucleus</location>
    </subcellularLocation>
</comment>
<dbReference type="GO" id="GO:0003712">
    <property type="term" value="F:transcription coregulator activity"/>
    <property type="evidence" value="ECO:0007669"/>
    <property type="project" value="InterPro"/>
</dbReference>
<reference evidence="2 3" key="1">
    <citation type="submission" date="2016-10" db="EMBL/GenBank/DDBJ databases">
        <title>Draft genome sequence of Coniochaeta ligniaria NRRL30616, a lignocellulolytic fungus for bioabatement of inhibitors in plant biomass hydrolysates.</title>
        <authorList>
            <consortium name="DOE Joint Genome Institute"/>
            <person name="Jimenez D.J."/>
            <person name="Hector R.E."/>
            <person name="Riley R."/>
            <person name="Sun H."/>
            <person name="Grigoriev I.V."/>
            <person name="Van Elsas J.D."/>
            <person name="Nichols N.N."/>
        </authorList>
    </citation>
    <scope>NUCLEOTIDE SEQUENCE [LARGE SCALE GENOMIC DNA]</scope>
    <source>
        <strain evidence="2 3">NRRL 30616</strain>
    </source>
</reference>
<dbReference type="AlphaFoldDB" id="A0A1J7JD96"/>
<keyword evidence="3" id="KW-1185">Reference proteome</keyword>
<protein>
    <recommendedName>
        <fullName evidence="1">Mediator of RNA polymerase II transcription subunit 18</fullName>
    </recommendedName>
    <alternativeName>
        <fullName evidence="1">Mediator complex subunit 18</fullName>
    </alternativeName>
</protein>
<dbReference type="GO" id="GO:0006357">
    <property type="term" value="P:regulation of transcription by RNA polymerase II"/>
    <property type="evidence" value="ECO:0007669"/>
    <property type="project" value="InterPro"/>
</dbReference>
<dbReference type="Proteomes" id="UP000182658">
    <property type="component" value="Unassembled WGS sequence"/>
</dbReference>
<comment type="similarity">
    <text evidence="1">Belongs to the Mediator complex subunit 18 family.</text>
</comment>
<organism evidence="2 3">
    <name type="scientific">Coniochaeta ligniaria NRRL 30616</name>
    <dbReference type="NCBI Taxonomy" id="1408157"/>
    <lineage>
        <taxon>Eukaryota</taxon>
        <taxon>Fungi</taxon>
        <taxon>Dikarya</taxon>
        <taxon>Ascomycota</taxon>
        <taxon>Pezizomycotina</taxon>
        <taxon>Sordariomycetes</taxon>
        <taxon>Sordariomycetidae</taxon>
        <taxon>Coniochaetales</taxon>
        <taxon>Coniochaetaceae</taxon>
        <taxon>Coniochaeta</taxon>
    </lineage>
</organism>
<evidence type="ECO:0000256" key="1">
    <source>
        <dbReference type="RuleBase" id="RU364150"/>
    </source>
</evidence>
<keyword evidence="1" id="KW-0805">Transcription regulation</keyword>
<sequence>MLEYFLTAFVPNDKVDMARGVLQGVCAMAGTHQFKRVLYYRGPDRPDGFKKLKGVERTPNGRFFAELQRYLAKQSFILRVEYPLREQEFGSVAQPEPLDKRHGALRWTDLPDPVLGDVLHIHRKTLTISHQDNLISLVEQNAHTFKAECVEESYIYCLDNVEYGLTRTLHFPGDSAAGSPRGTIPPISDLQPSPFWTLHLKVLVPEATPELSNLAVDLLMSAKRSLGTCFDFKQLDRRVFDTRVQVTPARNAMPQPLGAVVTIGKQV</sequence>
<proteinExistence type="inferred from homology"/>
<keyword evidence="1" id="KW-0010">Activator</keyword>
<dbReference type="Pfam" id="PF09637">
    <property type="entry name" value="Med18"/>
    <property type="match status" value="1"/>
</dbReference>
<dbReference type="Gene3D" id="2.40.320.10">
    <property type="entry name" value="Hypothetical Protein Pfu-838710-001"/>
    <property type="match status" value="1"/>
</dbReference>
<dbReference type="STRING" id="1408157.A0A1J7JD96"/>
<keyword evidence="1" id="KW-0804">Transcription</keyword>
<accession>A0A1J7JD96</accession>
<dbReference type="InParanoid" id="A0A1J7JD96"/>
<dbReference type="GO" id="GO:0016592">
    <property type="term" value="C:mediator complex"/>
    <property type="evidence" value="ECO:0007669"/>
    <property type="project" value="InterPro"/>
</dbReference>
<gene>
    <name evidence="1" type="primary">MED18</name>
    <name evidence="2" type="ORF">CONLIGDRAFT_444350</name>
</gene>
<evidence type="ECO:0000313" key="2">
    <source>
        <dbReference type="EMBL" id="OIW27696.1"/>
    </source>
</evidence>
<dbReference type="OrthoDB" id="5348092at2759"/>
<evidence type="ECO:0000313" key="3">
    <source>
        <dbReference type="Proteomes" id="UP000182658"/>
    </source>
</evidence>
<keyword evidence="1" id="KW-0539">Nucleus</keyword>
<comment type="function">
    <text evidence="1">Component of the Mediator complex, a coactivator involved in the regulated transcription of nearly all RNA polymerase II-dependent genes. Mediator functions as a bridge to convey information from gene-specific regulatory proteins to the basal RNA polymerase II transcription machinery. Mediator is recruited to promoters by direct interactions with regulatory proteins and serves as a scaffold for the assembly of a functional preinitiation complex with RNA polymerase II and the general transcription factors.</text>
</comment>
<dbReference type="EMBL" id="KV875099">
    <property type="protein sequence ID" value="OIW27696.1"/>
    <property type="molecule type" value="Genomic_DNA"/>
</dbReference>
<comment type="subunit">
    <text evidence="1">Component of the Mediator complex.</text>
</comment>